<organism evidence="3 4">
    <name type="scientific">Cimex lectularius</name>
    <name type="common">Bed bug</name>
    <name type="synonym">Acanthia lectularia</name>
    <dbReference type="NCBI Taxonomy" id="79782"/>
    <lineage>
        <taxon>Eukaryota</taxon>
        <taxon>Metazoa</taxon>
        <taxon>Ecdysozoa</taxon>
        <taxon>Arthropoda</taxon>
        <taxon>Hexapoda</taxon>
        <taxon>Insecta</taxon>
        <taxon>Pterygota</taxon>
        <taxon>Neoptera</taxon>
        <taxon>Paraneoptera</taxon>
        <taxon>Hemiptera</taxon>
        <taxon>Heteroptera</taxon>
        <taxon>Panheteroptera</taxon>
        <taxon>Cimicomorpha</taxon>
        <taxon>Cimicidae</taxon>
        <taxon>Cimex</taxon>
    </lineage>
</organism>
<keyword evidence="4" id="KW-1185">Reference proteome</keyword>
<feature type="transmembrane region" description="Helical" evidence="2">
    <location>
        <begin position="126"/>
        <end position="146"/>
    </location>
</feature>
<dbReference type="RefSeq" id="XP_014241947.1">
    <property type="nucleotide sequence ID" value="XM_014386461.2"/>
</dbReference>
<keyword evidence="2" id="KW-0812">Transmembrane</keyword>
<evidence type="ECO:0000313" key="4">
    <source>
        <dbReference type="Proteomes" id="UP000494040"/>
    </source>
</evidence>
<dbReference type="GeneID" id="106662395"/>
<evidence type="ECO:0000313" key="3">
    <source>
        <dbReference type="EnsemblMetazoa" id="XP_014241947.1"/>
    </source>
</evidence>
<feature type="transmembrane region" description="Helical" evidence="2">
    <location>
        <begin position="91"/>
        <end position="114"/>
    </location>
</feature>
<proteinExistence type="predicted"/>
<name>A0A8I6R9X1_CIMLE</name>
<dbReference type="Proteomes" id="UP000494040">
    <property type="component" value="Unassembled WGS sequence"/>
</dbReference>
<feature type="transmembrane region" description="Helical" evidence="2">
    <location>
        <begin position="51"/>
        <end position="71"/>
    </location>
</feature>
<protein>
    <submittedName>
        <fullName evidence="3">Uncharacterized protein</fullName>
    </submittedName>
</protein>
<evidence type="ECO:0000256" key="1">
    <source>
        <dbReference type="SAM" id="MobiDB-lite"/>
    </source>
</evidence>
<dbReference type="KEGG" id="clec:106662395"/>
<dbReference type="EnsemblMetazoa" id="XM_014386461.2">
    <property type="protein sequence ID" value="XP_014241947.1"/>
    <property type="gene ID" value="LOC106662395"/>
</dbReference>
<keyword evidence="2" id="KW-1133">Transmembrane helix</keyword>
<reference evidence="3" key="1">
    <citation type="submission" date="2022-01" db="UniProtKB">
        <authorList>
            <consortium name="EnsemblMetazoa"/>
        </authorList>
    </citation>
    <scope>IDENTIFICATION</scope>
</reference>
<sequence>MKCQMSYYSTKHNLDKPGNSQDVAGNEKPRRNPKVKRFWRAITEFNIKRKCYLLSFIQAMFSVILCILPIIELFYFNENFVERMGIFLGTFLVPTMVTVNTLLYIFDIFVQWLLIYSVMKTKLREIQMVIVYSLFAPMIEAVRVIICVNFEFIMEIVIFSIALIYRLLILSTLQRFRRTLSTGVGSVEENG</sequence>
<feature type="compositionally biased region" description="Polar residues" evidence="1">
    <location>
        <begin position="1"/>
        <end position="11"/>
    </location>
</feature>
<feature type="transmembrane region" description="Helical" evidence="2">
    <location>
        <begin position="152"/>
        <end position="169"/>
    </location>
</feature>
<feature type="region of interest" description="Disordered" evidence="1">
    <location>
        <begin position="1"/>
        <end position="31"/>
    </location>
</feature>
<dbReference type="AlphaFoldDB" id="A0A8I6R9X1"/>
<accession>A0A8I6R9X1</accession>
<evidence type="ECO:0000256" key="2">
    <source>
        <dbReference type="SAM" id="Phobius"/>
    </source>
</evidence>
<keyword evidence="2" id="KW-0472">Membrane</keyword>